<gene>
    <name evidence="1" type="ORF">BDN72DRAFT_962548</name>
</gene>
<evidence type="ECO:0000313" key="1">
    <source>
        <dbReference type="EMBL" id="TFK65397.1"/>
    </source>
</evidence>
<reference evidence="1 2" key="1">
    <citation type="journal article" date="2019" name="Nat. Ecol. Evol.">
        <title>Megaphylogeny resolves global patterns of mushroom evolution.</title>
        <authorList>
            <person name="Varga T."/>
            <person name="Krizsan K."/>
            <person name="Foldi C."/>
            <person name="Dima B."/>
            <person name="Sanchez-Garcia M."/>
            <person name="Sanchez-Ramirez S."/>
            <person name="Szollosi G.J."/>
            <person name="Szarkandi J.G."/>
            <person name="Papp V."/>
            <person name="Albert L."/>
            <person name="Andreopoulos W."/>
            <person name="Angelini C."/>
            <person name="Antonin V."/>
            <person name="Barry K.W."/>
            <person name="Bougher N.L."/>
            <person name="Buchanan P."/>
            <person name="Buyck B."/>
            <person name="Bense V."/>
            <person name="Catcheside P."/>
            <person name="Chovatia M."/>
            <person name="Cooper J."/>
            <person name="Damon W."/>
            <person name="Desjardin D."/>
            <person name="Finy P."/>
            <person name="Geml J."/>
            <person name="Haridas S."/>
            <person name="Hughes K."/>
            <person name="Justo A."/>
            <person name="Karasinski D."/>
            <person name="Kautmanova I."/>
            <person name="Kiss B."/>
            <person name="Kocsube S."/>
            <person name="Kotiranta H."/>
            <person name="LaButti K.M."/>
            <person name="Lechner B.E."/>
            <person name="Liimatainen K."/>
            <person name="Lipzen A."/>
            <person name="Lukacs Z."/>
            <person name="Mihaltcheva S."/>
            <person name="Morgado L.N."/>
            <person name="Niskanen T."/>
            <person name="Noordeloos M.E."/>
            <person name="Ohm R.A."/>
            <person name="Ortiz-Santana B."/>
            <person name="Ovrebo C."/>
            <person name="Racz N."/>
            <person name="Riley R."/>
            <person name="Savchenko A."/>
            <person name="Shiryaev A."/>
            <person name="Soop K."/>
            <person name="Spirin V."/>
            <person name="Szebenyi C."/>
            <person name="Tomsovsky M."/>
            <person name="Tulloss R.E."/>
            <person name="Uehling J."/>
            <person name="Grigoriev I.V."/>
            <person name="Vagvolgyi C."/>
            <person name="Papp T."/>
            <person name="Martin F.M."/>
            <person name="Miettinen O."/>
            <person name="Hibbett D.S."/>
            <person name="Nagy L.G."/>
        </authorList>
    </citation>
    <scope>NUCLEOTIDE SEQUENCE [LARGE SCALE GENOMIC DNA]</scope>
    <source>
        <strain evidence="1 2">NL-1719</strain>
    </source>
</reference>
<proteinExistence type="predicted"/>
<evidence type="ECO:0000313" key="2">
    <source>
        <dbReference type="Proteomes" id="UP000308600"/>
    </source>
</evidence>
<accession>A0ACD3AIK1</accession>
<name>A0ACD3AIK1_9AGAR</name>
<keyword evidence="2" id="KW-1185">Reference proteome</keyword>
<protein>
    <submittedName>
        <fullName evidence="1">Uncharacterized protein</fullName>
    </submittedName>
</protein>
<dbReference type="Proteomes" id="UP000308600">
    <property type="component" value="Unassembled WGS sequence"/>
</dbReference>
<sequence length="273" mass="31273">MPRIGAAGTLRHHIGLAMEEEPWENIRDSITEIMKDHLDVSPGAPTAARQGDQLLKVMEQIYHKHKTYFPNYSRLDDEHYLKRYLRDRFNDIRKGLQRKESRWLEKESRNRADDRSSRPAGKSNANVENRNLTPTVVTVRPYRNGNQSPRPQQLAPYPPIQVPHNADQTRTESDELLIFLTNCKLPLPQLHPYLKNHGHNMNSVMAMSEWDIDLIQKSFQQLASLAVTSKDSNTVESGSSRGSPDTQDGGVTLAHWDLLAGYIYRLGHSYSCY</sequence>
<organism evidence="1 2">
    <name type="scientific">Pluteus cervinus</name>
    <dbReference type="NCBI Taxonomy" id="181527"/>
    <lineage>
        <taxon>Eukaryota</taxon>
        <taxon>Fungi</taxon>
        <taxon>Dikarya</taxon>
        <taxon>Basidiomycota</taxon>
        <taxon>Agaricomycotina</taxon>
        <taxon>Agaricomycetes</taxon>
        <taxon>Agaricomycetidae</taxon>
        <taxon>Agaricales</taxon>
        <taxon>Pluteineae</taxon>
        <taxon>Pluteaceae</taxon>
        <taxon>Pluteus</taxon>
    </lineage>
</organism>
<dbReference type="EMBL" id="ML208438">
    <property type="protein sequence ID" value="TFK65397.1"/>
    <property type="molecule type" value="Genomic_DNA"/>
</dbReference>